<dbReference type="Proteomes" id="UP000295197">
    <property type="component" value="Unassembled WGS sequence"/>
</dbReference>
<dbReference type="AlphaFoldDB" id="A0A4R3W003"/>
<evidence type="ECO:0000313" key="8">
    <source>
        <dbReference type="Proteomes" id="UP000295197"/>
    </source>
</evidence>
<feature type="domain" description="Extradiol ring-cleavage dioxygenase class III enzyme subunit B" evidence="6">
    <location>
        <begin position="45"/>
        <end position="273"/>
    </location>
</feature>
<dbReference type="GO" id="GO:0008270">
    <property type="term" value="F:zinc ion binding"/>
    <property type="evidence" value="ECO:0007669"/>
    <property type="project" value="InterPro"/>
</dbReference>
<protein>
    <submittedName>
        <fullName evidence="7">4,5-DOPA dioxygenase extradiol</fullName>
    </submittedName>
</protein>
<comment type="caution">
    <text evidence="7">The sequence shown here is derived from an EMBL/GenBank/DDBJ whole genome shotgun (WGS) entry which is preliminary data.</text>
</comment>
<keyword evidence="8" id="KW-1185">Reference proteome</keyword>
<sequence>MNPLNSPSTAADAQTSLLKGGIHKLNKLHSISLDMDNSTSMPVLFLGHGSPMNAIEENEFVQGFRRIGKDIEKPKAILVVSAHWETPGTYVTAMDMPTTIHDFGGFPQELFDVQYPAPGSPELAQLTKEIITSTDVHLDDKWGLDHGAWSVIKHLYPEADVPVIQMSIDYRQPPAYHYALAKELALLRHKGVLIVGSGNMVHNLRMVSWQHLNSVGYAYDWAREVDETIKEHLRSGNHNPLIEYHNQGKAFQLAIPTPEHYLPMLYTLALQEKDEDLSIFNDKALGGSLTMTSFKIG</sequence>
<keyword evidence="5" id="KW-0560">Oxidoreductase</keyword>
<keyword evidence="7" id="KW-0223">Dioxygenase</keyword>
<dbReference type="PANTHER" id="PTHR30096:SF0">
    <property type="entry name" value="4,5-DOPA DIOXYGENASE EXTRADIOL-LIKE PROTEIN"/>
    <property type="match status" value="1"/>
</dbReference>
<dbReference type="PIRSF" id="PIRSF006157">
    <property type="entry name" value="Doxgns_DODA"/>
    <property type="match status" value="1"/>
</dbReference>
<dbReference type="NCBIfam" id="NF007914">
    <property type="entry name" value="PRK10628.1"/>
    <property type="match status" value="1"/>
</dbReference>
<dbReference type="OrthoDB" id="9790889at2"/>
<dbReference type="SUPFAM" id="SSF53213">
    <property type="entry name" value="LigB-like"/>
    <property type="match status" value="1"/>
</dbReference>
<gene>
    <name evidence="7" type="ORF">EDC17_100839</name>
</gene>
<dbReference type="CDD" id="cd07363">
    <property type="entry name" value="45_DOPA_Dioxygenase"/>
    <property type="match status" value="1"/>
</dbReference>
<proteinExistence type="inferred from homology"/>
<dbReference type="InterPro" id="IPR004183">
    <property type="entry name" value="Xdiol_dOase_suB"/>
</dbReference>
<dbReference type="EMBL" id="SMBZ01000008">
    <property type="protein sequence ID" value="TCV18789.1"/>
    <property type="molecule type" value="Genomic_DNA"/>
</dbReference>
<evidence type="ECO:0000256" key="4">
    <source>
        <dbReference type="ARBA" id="ARBA00022833"/>
    </source>
</evidence>
<evidence type="ECO:0000256" key="1">
    <source>
        <dbReference type="ARBA" id="ARBA00001947"/>
    </source>
</evidence>
<accession>A0A4R3W003</accession>
<name>A0A4R3W003_9SPHI</name>
<dbReference type="GO" id="GO:0016702">
    <property type="term" value="F:oxidoreductase activity, acting on single donors with incorporation of molecular oxygen, incorporation of two atoms of oxygen"/>
    <property type="evidence" value="ECO:0007669"/>
    <property type="project" value="UniProtKB-ARBA"/>
</dbReference>
<organism evidence="7 8">
    <name type="scientific">Sphingobacterium alimentarium</name>
    <dbReference type="NCBI Taxonomy" id="797292"/>
    <lineage>
        <taxon>Bacteria</taxon>
        <taxon>Pseudomonadati</taxon>
        <taxon>Bacteroidota</taxon>
        <taxon>Sphingobacteriia</taxon>
        <taxon>Sphingobacteriales</taxon>
        <taxon>Sphingobacteriaceae</taxon>
        <taxon>Sphingobacterium</taxon>
    </lineage>
</organism>
<evidence type="ECO:0000256" key="5">
    <source>
        <dbReference type="ARBA" id="ARBA00023002"/>
    </source>
</evidence>
<dbReference type="GO" id="GO:0008198">
    <property type="term" value="F:ferrous iron binding"/>
    <property type="evidence" value="ECO:0007669"/>
    <property type="project" value="InterPro"/>
</dbReference>
<evidence type="ECO:0000313" key="7">
    <source>
        <dbReference type="EMBL" id="TCV18789.1"/>
    </source>
</evidence>
<comment type="similarity">
    <text evidence="2">Belongs to the DODA-type extradiol aromatic ring-opening dioxygenase family.</text>
</comment>
<dbReference type="RefSeq" id="WP_132776988.1">
    <property type="nucleotide sequence ID" value="NZ_SMBZ01000008.1"/>
</dbReference>
<reference evidence="7 8" key="1">
    <citation type="submission" date="2019-03" db="EMBL/GenBank/DDBJ databases">
        <title>Genomic Encyclopedia of Type Strains, Phase IV (KMG-IV): sequencing the most valuable type-strain genomes for metagenomic binning, comparative biology and taxonomic classification.</title>
        <authorList>
            <person name="Goeker M."/>
        </authorList>
    </citation>
    <scope>NUCLEOTIDE SEQUENCE [LARGE SCALE GENOMIC DNA]</scope>
    <source>
        <strain evidence="7 8">DSM 22362</strain>
    </source>
</reference>
<dbReference type="InterPro" id="IPR014436">
    <property type="entry name" value="Extradiol_dOase_DODA"/>
</dbReference>
<comment type="cofactor">
    <cofactor evidence="1">
        <name>Zn(2+)</name>
        <dbReference type="ChEBI" id="CHEBI:29105"/>
    </cofactor>
</comment>
<evidence type="ECO:0000256" key="3">
    <source>
        <dbReference type="ARBA" id="ARBA00022723"/>
    </source>
</evidence>
<evidence type="ECO:0000256" key="2">
    <source>
        <dbReference type="ARBA" id="ARBA00007581"/>
    </source>
</evidence>
<dbReference type="Pfam" id="PF02900">
    <property type="entry name" value="LigB"/>
    <property type="match status" value="1"/>
</dbReference>
<evidence type="ECO:0000259" key="6">
    <source>
        <dbReference type="Pfam" id="PF02900"/>
    </source>
</evidence>
<keyword evidence="3" id="KW-0479">Metal-binding</keyword>
<dbReference type="Gene3D" id="3.40.830.10">
    <property type="entry name" value="LigB-like"/>
    <property type="match status" value="1"/>
</dbReference>
<dbReference type="PANTHER" id="PTHR30096">
    <property type="entry name" value="4,5-DOPA DIOXYGENASE EXTRADIOL-LIKE PROTEIN"/>
    <property type="match status" value="1"/>
</dbReference>
<keyword evidence="4" id="KW-0862">Zinc</keyword>